<evidence type="ECO:0000313" key="3">
    <source>
        <dbReference type="Proteomes" id="UP000063781"/>
    </source>
</evidence>
<dbReference type="RefSeq" id="WP_067633618.1">
    <property type="nucleotide sequence ID" value="NZ_CP013213.1"/>
</dbReference>
<dbReference type="EMBL" id="CP013213">
    <property type="protein sequence ID" value="AMC94179.1"/>
    <property type="molecule type" value="Genomic_DNA"/>
</dbReference>
<gene>
    <name evidence="1" type="ORF">AOC36_09305</name>
    <name evidence="2" type="ORF">AOC36_11700</name>
</gene>
<geneLocation type="plasmid" evidence="2">
    <name>unnamed</name>
</geneLocation>
<proteinExistence type="predicted"/>
<dbReference type="Proteomes" id="UP000063781">
    <property type="component" value="Plasmid unnamed"/>
</dbReference>
<keyword evidence="2" id="KW-0614">Plasmid</keyword>
<name>A0A0X8H2K5_9FIRM</name>
<dbReference type="KEGG" id="erl:AOC36_11700"/>
<keyword evidence="3" id="KW-1185">Reference proteome</keyword>
<protein>
    <submittedName>
        <fullName evidence="2">Uncharacterized protein</fullName>
    </submittedName>
</protein>
<organism evidence="2 3">
    <name type="scientific">Erysipelothrix larvae</name>
    <dbReference type="NCBI Taxonomy" id="1514105"/>
    <lineage>
        <taxon>Bacteria</taxon>
        <taxon>Bacillati</taxon>
        <taxon>Bacillota</taxon>
        <taxon>Erysipelotrichia</taxon>
        <taxon>Erysipelotrichales</taxon>
        <taxon>Erysipelotrichaceae</taxon>
        <taxon>Erysipelothrix</taxon>
    </lineage>
</organism>
<dbReference type="EMBL" id="CP013214">
    <property type="protein sequence ID" value="AMC94694.1"/>
    <property type="molecule type" value="Genomic_DNA"/>
</dbReference>
<reference evidence="2 3" key="1">
    <citation type="submission" date="2015-10" db="EMBL/GenBank/DDBJ databases">
        <title>Erysipelothrix larvae sp. LV19 isolated from the larval gut of the rhinoceros beetle, Trypoxylus dichotomus.</title>
        <authorList>
            <person name="Lim S."/>
            <person name="Kim B.-C."/>
        </authorList>
    </citation>
    <scope>NUCLEOTIDE SEQUENCE [LARGE SCALE GENOMIC DNA]</scope>
    <source>
        <strain evidence="2 3">LV19</strain>
        <plasmid evidence="3">Plasmid</plasmid>
        <plasmid evidence="2">unnamed</plasmid>
    </source>
</reference>
<sequence length="134" mass="14272">MIRATKNNGRKIFTAILLLGLTLILFSTNISALSKTDSYMTVRVSMVSDRKSVDGSIANDTKYNGQITTYITETIGYQSFDSSGSSSGMGGAYVRVYCQFKNYAISSASSRGTVTYQGKTLSTLGSGTVTAPGQ</sequence>
<accession>A0A0X8H2K5</accession>
<dbReference type="Proteomes" id="UP000063781">
    <property type="component" value="Chromosome"/>
</dbReference>
<dbReference type="KEGG" id="erl:AOC36_09305"/>
<dbReference type="AlphaFoldDB" id="A0A0X8H2K5"/>
<evidence type="ECO:0000313" key="1">
    <source>
        <dbReference type="EMBL" id="AMC94179.1"/>
    </source>
</evidence>
<dbReference type="STRING" id="1514105.AOC36_09305"/>
<evidence type="ECO:0000313" key="2">
    <source>
        <dbReference type="EMBL" id="AMC94694.1"/>
    </source>
</evidence>